<comment type="caution">
    <text evidence="2">The sequence shown here is derived from an EMBL/GenBank/DDBJ whole genome shotgun (WGS) entry which is preliminary data.</text>
</comment>
<proteinExistence type="predicted"/>
<feature type="compositionally biased region" description="Basic and acidic residues" evidence="1">
    <location>
        <begin position="39"/>
        <end position="55"/>
    </location>
</feature>
<name>A0ABQ9X5K2_9EUKA</name>
<protein>
    <submittedName>
        <fullName evidence="2">Uncharacterized protein</fullName>
    </submittedName>
</protein>
<organism evidence="2 3">
    <name type="scientific">Blattamonas nauphoetae</name>
    <dbReference type="NCBI Taxonomy" id="2049346"/>
    <lineage>
        <taxon>Eukaryota</taxon>
        <taxon>Metamonada</taxon>
        <taxon>Preaxostyla</taxon>
        <taxon>Oxymonadida</taxon>
        <taxon>Blattamonas</taxon>
    </lineage>
</organism>
<gene>
    <name evidence="2" type="ORF">BLNAU_18858</name>
</gene>
<evidence type="ECO:0000313" key="3">
    <source>
        <dbReference type="Proteomes" id="UP001281761"/>
    </source>
</evidence>
<feature type="region of interest" description="Disordered" evidence="1">
    <location>
        <begin position="1"/>
        <end position="82"/>
    </location>
</feature>
<feature type="compositionally biased region" description="Basic and acidic residues" evidence="1">
    <location>
        <begin position="1"/>
        <end position="27"/>
    </location>
</feature>
<dbReference type="EMBL" id="JARBJD010000234">
    <property type="protein sequence ID" value="KAK2946182.1"/>
    <property type="molecule type" value="Genomic_DNA"/>
</dbReference>
<evidence type="ECO:0000313" key="2">
    <source>
        <dbReference type="EMBL" id="KAK2946182.1"/>
    </source>
</evidence>
<keyword evidence="3" id="KW-1185">Reference proteome</keyword>
<feature type="compositionally biased region" description="Basic and acidic residues" evidence="1">
    <location>
        <begin position="72"/>
        <end position="82"/>
    </location>
</feature>
<evidence type="ECO:0000256" key="1">
    <source>
        <dbReference type="SAM" id="MobiDB-lite"/>
    </source>
</evidence>
<sequence length="82" mass="9048">MESVDERKSGGRRRPEEGVWMSQKEKGSIGGRWSGGRARQAEVRGGRGRQAEVRGGRGRQAEVSGRQGGKLRRVEDEGGKQR</sequence>
<dbReference type="Proteomes" id="UP001281761">
    <property type="component" value="Unassembled WGS sequence"/>
</dbReference>
<accession>A0ABQ9X5K2</accession>
<reference evidence="2 3" key="1">
    <citation type="journal article" date="2022" name="bioRxiv">
        <title>Genomics of Preaxostyla Flagellates Illuminates Evolutionary Transitions and the Path Towards Mitochondrial Loss.</title>
        <authorList>
            <person name="Novak L.V.F."/>
            <person name="Treitli S.C."/>
            <person name="Pyrih J."/>
            <person name="Halakuc P."/>
            <person name="Pipaliya S.V."/>
            <person name="Vacek V."/>
            <person name="Brzon O."/>
            <person name="Soukal P."/>
            <person name="Eme L."/>
            <person name="Dacks J.B."/>
            <person name="Karnkowska A."/>
            <person name="Elias M."/>
            <person name="Hampl V."/>
        </authorList>
    </citation>
    <scope>NUCLEOTIDE SEQUENCE [LARGE SCALE GENOMIC DNA]</scope>
    <source>
        <strain evidence="2">NAU3</strain>
        <tissue evidence="2">Gut</tissue>
    </source>
</reference>